<dbReference type="PANTHER" id="PTHR42939:SF1">
    <property type="entry name" value="ABC TRANSPORTER ATP-BINDING PROTEIN ALBC-RELATED"/>
    <property type="match status" value="1"/>
</dbReference>
<dbReference type="PANTHER" id="PTHR42939">
    <property type="entry name" value="ABC TRANSPORTER ATP-BINDING PROTEIN ALBC-RELATED"/>
    <property type="match status" value="1"/>
</dbReference>
<protein>
    <submittedName>
        <fullName evidence="5">ABC transporter ATP-binding protein</fullName>
    </submittedName>
</protein>
<reference evidence="5 6" key="1">
    <citation type="submission" date="2020-09" db="EMBL/GenBank/DDBJ databases">
        <authorList>
            <person name="Yoon J.-W."/>
        </authorList>
    </citation>
    <scope>NUCLEOTIDE SEQUENCE [LARGE SCALE GENOMIC DNA]</scope>
    <source>
        <strain evidence="5 6">KMU-140</strain>
    </source>
</reference>
<evidence type="ECO:0000256" key="3">
    <source>
        <dbReference type="ARBA" id="ARBA00022840"/>
    </source>
</evidence>
<dbReference type="InterPro" id="IPR003593">
    <property type="entry name" value="AAA+_ATPase"/>
</dbReference>
<comment type="caution">
    <text evidence="5">The sequence shown here is derived from an EMBL/GenBank/DDBJ whole genome shotgun (WGS) entry which is preliminary data.</text>
</comment>
<dbReference type="CDD" id="cd03230">
    <property type="entry name" value="ABC_DR_subfamily_A"/>
    <property type="match status" value="1"/>
</dbReference>
<evidence type="ECO:0000256" key="1">
    <source>
        <dbReference type="ARBA" id="ARBA00022448"/>
    </source>
</evidence>
<dbReference type="InterPro" id="IPR003439">
    <property type="entry name" value="ABC_transporter-like_ATP-bd"/>
</dbReference>
<evidence type="ECO:0000256" key="2">
    <source>
        <dbReference type="ARBA" id="ARBA00022741"/>
    </source>
</evidence>
<dbReference type="PROSITE" id="PS50893">
    <property type="entry name" value="ABC_TRANSPORTER_2"/>
    <property type="match status" value="1"/>
</dbReference>
<proteinExistence type="predicted"/>
<keyword evidence="1" id="KW-0813">Transport</keyword>
<feature type="domain" description="ABC transporter" evidence="4">
    <location>
        <begin position="7"/>
        <end position="236"/>
    </location>
</feature>
<dbReference type="SUPFAM" id="SSF52540">
    <property type="entry name" value="P-loop containing nucleoside triphosphate hydrolases"/>
    <property type="match status" value="1"/>
</dbReference>
<dbReference type="Gene3D" id="3.40.50.300">
    <property type="entry name" value="P-loop containing nucleotide triphosphate hydrolases"/>
    <property type="match status" value="1"/>
</dbReference>
<organism evidence="5 6">
    <name type="scientific">Erythrobacter rubeus</name>
    <dbReference type="NCBI Taxonomy" id="2760803"/>
    <lineage>
        <taxon>Bacteria</taxon>
        <taxon>Pseudomonadati</taxon>
        <taxon>Pseudomonadota</taxon>
        <taxon>Alphaproteobacteria</taxon>
        <taxon>Sphingomonadales</taxon>
        <taxon>Erythrobacteraceae</taxon>
        <taxon>Erythrobacter/Porphyrobacter group</taxon>
        <taxon>Erythrobacter</taxon>
    </lineage>
</organism>
<evidence type="ECO:0000313" key="6">
    <source>
        <dbReference type="Proteomes" id="UP000635384"/>
    </source>
</evidence>
<dbReference type="GO" id="GO:0005524">
    <property type="term" value="F:ATP binding"/>
    <property type="evidence" value="ECO:0007669"/>
    <property type="project" value="UniProtKB-KW"/>
</dbReference>
<keyword evidence="2" id="KW-0547">Nucleotide-binding</keyword>
<accession>A0ABR8KRT6</accession>
<keyword evidence="6" id="KW-1185">Reference proteome</keyword>
<evidence type="ECO:0000313" key="5">
    <source>
        <dbReference type="EMBL" id="MBD2840957.1"/>
    </source>
</evidence>
<name>A0ABR8KRT6_9SPHN</name>
<dbReference type="InterPro" id="IPR027417">
    <property type="entry name" value="P-loop_NTPase"/>
</dbReference>
<evidence type="ECO:0000259" key="4">
    <source>
        <dbReference type="PROSITE" id="PS50893"/>
    </source>
</evidence>
<keyword evidence="3 5" id="KW-0067">ATP-binding</keyword>
<dbReference type="Pfam" id="PF00005">
    <property type="entry name" value="ABC_tran"/>
    <property type="match status" value="1"/>
</dbReference>
<dbReference type="Proteomes" id="UP000635384">
    <property type="component" value="Unassembled WGS sequence"/>
</dbReference>
<gene>
    <name evidence="5" type="ORF">IB285_01665</name>
</gene>
<dbReference type="InterPro" id="IPR051782">
    <property type="entry name" value="ABC_Transporter_VariousFunc"/>
</dbReference>
<dbReference type="SMART" id="SM00382">
    <property type="entry name" value="AAA"/>
    <property type="match status" value="1"/>
</dbReference>
<sequence>MNMASPLEARSLSLVREGNAVLDGVSFTVAKGEIFALLGGNGAGKSSTLLTFLGFLEPSGGEVLVNGRSVGSDVAAARNAIAYLPEAASLYAHMTAYENLDYFLDLAGKSATKDEIDVALDRVALPNEARSRRLQSYSKGMRQKSAIALALLRETPILLLDEPTSGLDPVAIDEFHDLVKTLAEGGQTVLMVTHDVYGACQVADRVGLLRHGKLVGSFAAENGQRIDTETVHAAFAGREAT</sequence>
<dbReference type="EMBL" id="JACXLC010000001">
    <property type="protein sequence ID" value="MBD2840957.1"/>
    <property type="molecule type" value="Genomic_DNA"/>
</dbReference>